<name>A0A9P8VSK9_9HYPO</name>
<dbReference type="EMBL" id="JAGPYM010000064">
    <property type="protein sequence ID" value="KAH6869900.1"/>
    <property type="molecule type" value="Genomic_DNA"/>
</dbReference>
<dbReference type="OrthoDB" id="414175at2759"/>
<gene>
    <name evidence="1" type="ORF">B0T10DRAFT_568657</name>
</gene>
<dbReference type="Proteomes" id="UP000777438">
    <property type="component" value="Unassembled WGS sequence"/>
</dbReference>
<organism evidence="1 2">
    <name type="scientific">Thelonectria olida</name>
    <dbReference type="NCBI Taxonomy" id="1576542"/>
    <lineage>
        <taxon>Eukaryota</taxon>
        <taxon>Fungi</taxon>
        <taxon>Dikarya</taxon>
        <taxon>Ascomycota</taxon>
        <taxon>Pezizomycotina</taxon>
        <taxon>Sordariomycetes</taxon>
        <taxon>Hypocreomycetidae</taxon>
        <taxon>Hypocreales</taxon>
        <taxon>Nectriaceae</taxon>
        <taxon>Thelonectria</taxon>
    </lineage>
</organism>
<sequence>MPFAHGGSGYVISGETVRMMTETRGLAHKYDLIIPPRRPKTTLAITRRAGEAWEQEHYREACAHRTRPLLLRVHVAGSRYQQERTKYEEGAKDANFNRDRQCFQWRYHNKACCLAGSFKLGKSRPEEDPKDKWSSGWFIEGINKWIEAKGDCQPEKSID</sequence>
<evidence type="ECO:0000313" key="1">
    <source>
        <dbReference type="EMBL" id="KAH6869900.1"/>
    </source>
</evidence>
<evidence type="ECO:0000313" key="2">
    <source>
        <dbReference type="Proteomes" id="UP000777438"/>
    </source>
</evidence>
<dbReference type="AlphaFoldDB" id="A0A9P8VSK9"/>
<accession>A0A9P8VSK9</accession>
<comment type="caution">
    <text evidence="1">The sequence shown here is derived from an EMBL/GenBank/DDBJ whole genome shotgun (WGS) entry which is preliminary data.</text>
</comment>
<proteinExistence type="predicted"/>
<keyword evidence="2" id="KW-1185">Reference proteome</keyword>
<protein>
    <submittedName>
        <fullName evidence="1">Uncharacterized protein</fullName>
    </submittedName>
</protein>
<reference evidence="1 2" key="1">
    <citation type="journal article" date="2021" name="Nat. Commun.">
        <title>Genetic determinants of endophytism in the Arabidopsis root mycobiome.</title>
        <authorList>
            <person name="Mesny F."/>
            <person name="Miyauchi S."/>
            <person name="Thiergart T."/>
            <person name="Pickel B."/>
            <person name="Atanasova L."/>
            <person name="Karlsson M."/>
            <person name="Huettel B."/>
            <person name="Barry K.W."/>
            <person name="Haridas S."/>
            <person name="Chen C."/>
            <person name="Bauer D."/>
            <person name="Andreopoulos W."/>
            <person name="Pangilinan J."/>
            <person name="LaButti K."/>
            <person name="Riley R."/>
            <person name="Lipzen A."/>
            <person name="Clum A."/>
            <person name="Drula E."/>
            <person name="Henrissat B."/>
            <person name="Kohler A."/>
            <person name="Grigoriev I.V."/>
            <person name="Martin F.M."/>
            <person name="Hacquard S."/>
        </authorList>
    </citation>
    <scope>NUCLEOTIDE SEQUENCE [LARGE SCALE GENOMIC DNA]</scope>
    <source>
        <strain evidence="1 2">MPI-CAGE-CH-0241</strain>
    </source>
</reference>